<name>A0AB38XVF5_CORAY</name>
<evidence type="ECO:0000313" key="4">
    <source>
        <dbReference type="EMBL" id="WET43986.1"/>
    </source>
</evidence>
<keyword evidence="3" id="KW-0472">Membrane</keyword>
<evidence type="ECO:0000256" key="1">
    <source>
        <dbReference type="SAM" id="Coils"/>
    </source>
</evidence>
<evidence type="ECO:0000256" key="2">
    <source>
        <dbReference type="SAM" id="MobiDB-lite"/>
    </source>
</evidence>
<proteinExistence type="predicted"/>
<evidence type="ECO:0008006" key="6">
    <source>
        <dbReference type="Google" id="ProtNLM"/>
    </source>
</evidence>
<dbReference type="Proteomes" id="UP001220238">
    <property type="component" value="Chromosome"/>
</dbReference>
<protein>
    <recommendedName>
        <fullName evidence="6">Secreted protein</fullName>
    </recommendedName>
</protein>
<keyword evidence="3" id="KW-1133">Transmembrane helix</keyword>
<organism evidence="4 5">
    <name type="scientific">Corynebacterium amycolatum</name>
    <dbReference type="NCBI Taxonomy" id="43765"/>
    <lineage>
        <taxon>Bacteria</taxon>
        <taxon>Bacillati</taxon>
        <taxon>Actinomycetota</taxon>
        <taxon>Actinomycetes</taxon>
        <taxon>Mycobacteriales</taxon>
        <taxon>Corynebacteriaceae</taxon>
        <taxon>Corynebacterium</taxon>
    </lineage>
</organism>
<feature type="transmembrane region" description="Helical" evidence="3">
    <location>
        <begin position="36"/>
        <end position="56"/>
    </location>
</feature>
<dbReference type="GeneID" id="92768211"/>
<reference evidence="4" key="1">
    <citation type="submission" date="2023-03" db="EMBL/GenBank/DDBJ databases">
        <title>Corynebacterium amycolatum SB-1.</title>
        <authorList>
            <person name="Jo H."/>
        </authorList>
    </citation>
    <scope>NUCLEOTIDE SEQUENCE</scope>
    <source>
        <strain evidence="4">SB-1</strain>
    </source>
</reference>
<keyword evidence="1" id="KW-0175">Coiled coil</keyword>
<evidence type="ECO:0000313" key="5">
    <source>
        <dbReference type="Proteomes" id="UP001220238"/>
    </source>
</evidence>
<keyword evidence="3" id="KW-0812">Transmembrane</keyword>
<feature type="coiled-coil region" evidence="1">
    <location>
        <begin position="59"/>
        <end position="104"/>
    </location>
</feature>
<dbReference type="EMBL" id="CP120206">
    <property type="protein sequence ID" value="WET43986.1"/>
    <property type="molecule type" value="Genomic_DNA"/>
</dbReference>
<sequence>MSTHEPIDPWNSNQSGTSEKVSERAFGTKSGKSKPLTLPLILGAVGVIVAGAAGFAMGGKNAESELASANEEIYSLQQQAEERESELQTKIDELEDKNSKTHRESLKSDQAAAAAYNYKKALDWLNVCDARDYMPAETGAQQTSWGSLGVGCSYEFENPDGEIIILVSGESSDDKTGKLTDGYLKSIIHNDDYLRLNVWVSDSGPWADAEEKATDIAEKVSNAAELNKKPDTEEQ</sequence>
<gene>
    <name evidence="4" type="ORF">P2W56_00575</name>
</gene>
<dbReference type="AlphaFoldDB" id="A0AB38XVF5"/>
<evidence type="ECO:0000256" key="3">
    <source>
        <dbReference type="SAM" id="Phobius"/>
    </source>
</evidence>
<feature type="region of interest" description="Disordered" evidence="2">
    <location>
        <begin position="1"/>
        <end position="34"/>
    </location>
</feature>
<accession>A0AB38XVF5</accession>
<dbReference type="RefSeq" id="WP_187402504.1">
    <property type="nucleotide sequence ID" value="NZ_CP046975.1"/>
</dbReference>
<feature type="compositionally biased region" description="Polar residues" evidence="2">
    <location>
        <begin position="10"/>
        <end position="19"/>
    </location>
</feature>